<protein>
    <submittedName>
        <fullName evidence="2">Uncharacterized protein</fullName>
    </submittedName>
</protein>
<sequence length="273" mass="30149">QTRHLNFVLSTFKRPSIIRCIIVTIRRAPFRYSHSRHNVHLVKTVGDVILSYYRIIVVVLPYCYTSGASLVTYMDHSFHQSLTPGKLSCKGSQQLKANTPAKGLSNVKALYNAKPPPCEKPPIMTRLLGMPDLISSSIRLCTAKKTKFKLINFSKNENISPLLVALFIPSLSSGALRLRPLISNQDGICMPIFNVTGMVGERICWKTGAHPCPVSPKPCIKITVAVWRAVAAITTGETHDDAILFSVDFCFVKQDDDDGDLIIFDPNCCSSVG</sequence>
<organism evidence="1 2">
    <name type="scientific">Romanomermis culicivorax</name>
    <name type="common">Nematode worm</name>
    <dbReference type="NCBI Taxonomy" id="13658"/>
    <lineage>
        <taxon>Eukaryota</taxon>
        <taxon>Metazoa</taxon>
        <taxon>Ecdysozoa</taxon>
        <taxon>Nematoda</taxon>
        <taxon>Enoplea</taxon>
        <taxon>Dorylaimia</taxon>
        <taxon>Mermithida</taxon>
        <taxon>Mermithoidea</taxon>
        <taxon>Mermithidae</taxon>
        <taxon>Romanomermis</taxon>
    </lineage>
</organism>
<evidence type="ECO:0000313" key="1">
    <source>
        <dbReference type="Proteomes" id="UP000887565"/>
    </source>
</evidence>
<dbReference type="WBParaSite" id="nRc.2.0.1.t02934-RA">
    <property type="protein sequence ID" value="nRc.2.0.1.t02934-RA"/>
    <property type="gene ID" value="nRc.2.0.1.g02934"/>
</dbReference>
<proteinExistence type="predicted"/>
<accession>A0A915HMM7</accession>
<keyword evidence="1" id="KW-1185">Reference proteome</keyword>
<dbReference type="AlphaFoldDB" id="A0A915HMM7"/>
<dbReference type="Proteomes" id="UP000887565">
    <property type="component" value="Unplaced"/>
</dbReference>
<reference evidence="2" key="1">
    <citation type="submission" date="2022-11" db="UniProtKB">
        <authorList>
            <consortium name="WormBaseParasite"/>
        </authorList>
    </citation>
    <scope>IDENTIFICATION</scope>
</reference>
<evidence type="ECO:0000313" key="2">
    <source>
        <dbReference type="WBParaSite" id="nRc.2.0.1.t02934-RA"/>
    </source>
</evidence>
<name>A0A915HMM7_ROMCU</name>